<reference evidence="1" key="1">
    <citation type="submission" date="2018-02" db="EMBL/GenBank/DDBJ databases">
        <title>Rhizophora mucronata_Transcriptome.</title>
        <authorList>
            <person name="Meera S.P."/>
            <person name="Sreeshan A."/>
            <person name="Augustine A."/>
        </authorList>
    </citation>
    <scope>NUCLEOTIDE SEQUENCE</scope>
    <source>
        <tissue evidence="1">Leaf</tissue>
    </source>
</reference>
<sequence>MKDKVEEQKKVRAPTFNRGLICPYHKPFCLDIFTSRASISACCSLGY</sequence>
<proteinExistence type="predicted"/>
<name>A0A2P2NDC1_RHIMU</name>
<dbReference type="EMBL" id="GGEC01059984">
    <property type="protein sequence ID" value="MBX40468.1"/>
    <property type="molecule type" value="Transcribed_RNA"/>
</dbReference>
<accession>A0A2P2NDC1</accession>
<organism evidence="1">
    <name type="scientific">Rhizophora mucronata</name>
    <name type="common">Asiatic mangrove</name>
    <dbReference type="NCBI Taxonomy" id="61149"/>
    <lineage>
        <taxon>Eukaryota</taxon>
        <taxon>Viridiplantae</taxon>
        <taxon>Streptophyta</taxon>
        <taxon>Embryophyta</taxon>
        <taxon>Tracheophyta</taxon>
        <taxon>Spermatophyta</taxon>
        <taxon>Magnoliopsida</taxon>
        <taxon>eudicotyledons</taxon>
        <taxon>Gunneridae</taxon>
        <taxon>Pentapetalae</taxon>
        <taxon>rosids</taxon>
        <taxon>fabids</taxon>
        <taxon>Malpighiales</taxon>
        <taxon>Rhizophoraceae</taxon>
        <taxon>Rhizophora</taxon>
    </lineage>
</organism>
<evidence type="ECO:0000313" key="1">
    <source>
        <dbReference type="EMBL" id="MBX40468.1"/>
    </source>
</evidence>
<protein>
    <submittedName>
        <fullName evidence="1">Uncharacterized protein</fullName>
    </submittedName>
</protein>
<dbReference type="AlphaFoldDB" id="A0A2P2NDC1"/>